<comment type="similarity">
    <text evidence="9 10">Belongs to the TrpA family.</text>
</comment>
<evidence type="ECO:0000256" key="10">
    <source>
        <dbReference type="RuleBase" id="RU003662"/>
    </source>
</evidence>
<proteinExistence type="inferred from homology"/>
<evidence type="ECO:0000256" key="7">
    <source>
        <dbReference type="ARBA" id="ARBA00023239"/>
    </source>
</evidence>
<evidence type="ECO:0000256" key="1">
    <source>
        <dbReference type="ARBA" id="ARBA00003365"/>
    </source>
</evidence>
<comment type="catalytic activity">
    <reaction evidence="8 9">
        <text>(1S,2R)-1-C-(indol-3-yl)glycerol 3-phosphate + L-serine = D-glyceraldehyde 3-phosphate + L-tryptophan + H2O</text>
        <dbReference type="Rhea" id="RHEA:10532"/>
        <dbReference type="ChEBI" id="CHEBI:15377"/>
        <dbReference type="ChEBI" id="CHEBI:33384"/>
        <dbReference type="ChEBI" id="CHEBI:57912"/>
        <dbReference type="ChEBI" id="CHEBI:58866"/>
        <dbReference type="ChEBI" id="CHEBI:59776"/>
        <dbReference type="EC" id="4.2.1.20"/>
    </reaction>
</comment>
<dbReference type="InterPro" id="IPR002028">
    <property type="entry name" value="Trp_synthase_suA"/>
</dbReference>
<evidence type="ECO:0000256" key="5">
    <source>
        <dbReference type="ARBA" id="ARBA00022822"/>
    </source>
</evidence>
<keyword evidence="7 9" id="KW-0456">Lyase</keyword>
<protein>
    <recommendedName>
        <fullName evidence="9">Tryptophan synthase alpha chain</fullName>
        <ecNumber evidence="9">4.2.1.20</ecNumber>
    </recommendedName>
</protein>
<dbReference type="Pfam" id="PF00290">
    <property type="entry name" value="Trp_syntA"/>
    <property type="match status" value="1"/>
</dbReference>
<dbReference type="CDD" id="cd04724">
    <property type="entry name" value="Tryptophan_synthase_alpha"/>
    <property type="match status" value="1"/>
</dbReference>
<evidence type="ECO:0000313" key="12">
    <source>
        <dbReference type="Proteomes" id="UP000823631"/>
    </source>
</evidence>
<evidence type="ECO:0000256" key="4">
    <source>
        <dbReference type="ARBA" id="ARBA00022605"/>
    </source>
</evidence>
<dbReference type="NCBIfam" id="TIGR00262">
    <property type="entry name" value="trpA"/>
    <property type="match status" value="1"/>
</dbReference>
<reference evidence="11" key="1">
    <citation type="submission" date="2020-10" db="EMBL/GenBank/DDBJ databases">
        <authorList>
            <person name="Gilroy R."/>
        </authorList>
    </citation>
    <scope>NUCLEOTIDE SEQUENCE</scope>
    <source>
        <strain evidence="11">17213</strain>
    </source>
</reference>
<gene>
    <name evidence="9 11" type="primary">trpA</name>
    <name evidence="11" type="ORF">IAB19_07740</name>
</gene>
<name>A0A9D9DC75_9GAMM</name>
<dbReference type="PANTHER" id="PTHR43406:SF1">
    <property type="entry name" value="TRYPTOPHAN SYNTHASE ALPHA CHAIN, CHLOROPLASTIC"/>
    <property type="match status" value="1"/>
</dbReference>
<evidence type="ECO:0000256" key="6">
    <source>
        <dbReference type="ARBA" id="ARBA00023141"/>
    </source>
</evidence>
<evidence type="ECO:0000313" key="11">
    <source>
        <dbReference type="EMBL" id="MBO8416252.1"/>
    </source>
</evidence>
<dbReference type="FunFam" id="3.20.20.70:FF:000037">
    <property type="entry name" value="Tryptophan synthase alpha chain"/>
    <property type="match status" value="1"/>
</dbReference>
<evidence type="ECO:0000256" key="9">
    <source>
        <dbReference type="HAMAP-Rule" id="MF_00131"/>
    </source>
</evidence>
<comment type="subunit">
    <text evidence="3 9">Tetramer of two alpha and two beta chains.</text>
</comment>
<comment type="function">
    <text evidence="1 9">The alpha subunit is responsible for the aldol cleavage of indoleglycerol phosphate to indole and glyceraldehyde 3-phosphate.</text>
</comment>
<dbReference type="Proteomes" id="UP000823631">
    <property type="component" value="Unassembled WGS sequence"/>
</dbReference>
<organism evidence="11 12">
    <name type="scientific">Candidatus Avisuccinivibrio stercorigallinarum</name>
    <dbReference type="NCBI Taxonomy" id="2840704"/>
    <lineage>
        <taxon>Bacteria</taxon>
        <taxon>Pseudomonadati</taxon>
        <taxon>Pseudomonadota</taxon>
        <taxon>Gammaproteobacteria</taxon>
        <taxon>Aeromonadales</taxon>
        <taxon>Succinivibrionaceae</taxon>
        <taxon>Succinivibrionaceae incertae sedis</taxon>
        <taxon>Candidatus Avisuccinivibrio</taxon>
    </lineage>
</organism>
<dbReference type="InterPro" id="IPR011060">
    <property type="entry name" value="RibuloseP-bd_barrel"/>
</dbReference>
<dbReference type="EC" id="4.2.1.20" evidence="9"/>
<dbReference type="EMBL" id="JADINH010000165">
    <property type="protein sequence ID" value="MBO8416252.1"/>
    <property type="molecule type" value="Genomic_DNA"/>
</dbReference>
<accession>A0A9D9DC75</accession>
<dbReference type="SUPFAM" id="SSF51366">
    <property type="entry name" value="Ribulose-phoshate binding barrel"/>
    <property type="match status" value="1"/>
</dbReference>
<evidence type="ECO:0000256" key="8">
    <source>
        <dbReference type="ARBA" id="ARBA00049047"/>
    </source>
</evidence>
<dbReference type="GO" id="GO:0004834">
    <property type="term" value="F:tryptophan synthase activity"/>
    <property type="evidence" value="ECO:0007669"/>
    <property type="project" value="UniProtKB-UniRule"/>
</dbReference>
<feature type="active site" description="Proton acceptor" evidence="9">
    <location>
        <position position="61"/>
    </location>
</feature>
<dbReference type="InterPro" id="IPR013785">
    <property type="entry name" value="Aldolase_TIM"/>
</dbReference>
<dbReference type="Gene3D" id="3.20.20.70">
    <property type="entry name" value="Aldolase class I"/>
    <property type="match status" value="1"/>
</dbReference>
<dbReference type="AlphaFoldDB" id="A0A9D9DC75"/>
<dbReference type="HAMAP" id="MF_00131">
    <property type="entry name" value="Trp_synth_alpha"/>
    <property type="match status" value="1"/>
</dbReference>
<keyword evidence="5 9" id="KW-0822">Tryptophan biosynthesis</keyword>
<dbReference type="GO" id="GO:0005829">
    <property type="term" value="C:cytosol"/>
    <property type="evidence" value="ECO:0007669"/>
    <property type="project" value="TreeGrafter"/>
</dbReference>
<evidence type="ECO:0000256" key="2">
    <source>
        <dbReference type="ARBA" id="ARBA00004733"/>
    </source>
</evidence>
<dbReference type="PANTHER" id="PTHR43406">
    <property type="entry name" value="TRYPTOPHAN SYNTHASE, ALPHA CHAIN"/>
    <property type="match status" value="1"/>
</dbReference>
<evidence type="ECO:0000256" key="3">
    <source>
        <dbReference type="ARBA" id="ARBA00011270"/>
    </source>
</evidence>
<feature type="active site" description="Proton acceptor" evidence="9">
    <location>
        <position position="50"/>
    </location>
</feature>
<comment type="pathway">
    <text evidence="2 9">Amino-acid biosynthesis; L-tryptophan biosynthesis; L-tryptophan from chorismate: step 5/5.</text>
</comment>
<keyword evidence="6 9" id="KW-0057">Aromatic amino acid biosynthesis</keyword>
<comment type="caution">
    <text evidence="11">The sequence shown here is derived from an EMBL/GenBank/DDBJ whole genome shotgun (WGS) entry which is preliminary data.</text>
</comment>
<sequence length="272" mass="29317">MTARFHDTFEALKQKNEGAFVPFVTLCDPCFDTSLKILNTLTQSGADALELGLPFSDPCADGVTIQAADQRALKAGSTTQRCFDLLAKFRENHQEIPISLLVYVNLVVVFGTDKFFAEAKKSGVDAVLIADVPSCMLTAGEDFEAAAHRHGIELVLIAPSNTDDKTVDFIARHSEGYVYTLSRFGITGTDNVFGRPVDLIAKLKARHSAPTLLGFGISTPEHVKIALECGADGAISGSAVVKLIEKNVHNEAAMLEDLMLFVRAMKAATKKA</sequence>
<reference evidence="11" key="2">
    <citation type="journal article" date="2021" name="PeerJ">
        <title>Extensive microbial diversity within the chicken gut microbiome revealed by metagenomics and culture.</title>
        <authorList>
            <person name="Gilroy R."/>
            <person name="Ravi A."/>
            <person name="Getino M."/>
            <person name="Pursley I."/>
            <person name="Horton D.L."/>
            <person name="Alikhan N.F."/>
            <person name="Baker D."/>
            <person name="Gharbi K."/>
            <person name="Hall N."/>
            <person name="Watson M."/>
            <person name="Adriaenssens E.M."/>
            <person name="Foster-Nyarko E."/>
            <person name="Jarju S."/>
            <person name="Secka A."/>
            <person name="Antonio M."/>
            <person name="Oren A."/>
            <person name="Chaudhuri R.R."/>
            <person name="La Ragione R."/>
            <person name="Hildebrand F."/>
            <person name="Pallen M.J."/>
        </authorList>
    </citation>
    <scope>NUCLEOTIDE SEQUENCE</scope>
    <source>
        <strain evidence="11">17213</strain>
    </source>
</reference>
<keyword evidence="4 9" id="KW-0028">Amino-acid biosynthesis</keyword>